<protein>
    <submittedName>
        <fullName evidence="1">Uncharacterized protein</fullName>
    </submittedName>
</protein>
<dbReference type="EMBL" id="JAUEPR010000031">
    <property type="protein sequence ID" value="KAK0473687.1"/>
    <property type="molecule type" value="Genomic_DNA"/>
</dbReference>
<organism evidence="1 2">
    <name type="scientific">Armillaria novae-zelandiae</name>
    <dbReference type="NCBI Taxonomy" id="153914"/>
    <lineage>
        <taxon>Eukaryota</taxon>
        <taxon>Fungi</taxon>
        <taxon>Dikarya</taxon>
        <taxon>Basidiomycota</taxon>
        <taxon>Agaricomycotina</taxon>
        <taxon>Agaricomycetes</taxon>
        <taxon>Agaricomycetidae</taxon>
        <taxon>Agaricales</taxon>
        <taxon>Marasmiineae</taxon>
        <taxon>Physalacriaceae</taxon>
        <taxon>Armillaria</taxon>
    </lineage>
</organism>
<reference evidence="1" key="1">
    <citation type="submission" date="2023-06" db="EMBL/GenBank/DDBJ databases">
        <authorList>
            <consortium name="Lawrence Berkeley National Laboratory"/>
            <person name="Ahrendt S."/>
            <person name="Sahu N."/>
            <person name="Indic B."/>
            <person name="Wong-Bajracharya J."/>
            <person name="Merenyi Z."/>
            <person name="Ke H.-M."/>
            <person name="Monk M."/>
            <person name="Kocsube S."/>
            <person name="Drula E."/>
            <person name="Lipzen A."/>
            <person name="Balint B."/>
            <person name="Henrissat B."/>
            <person name="Andreopoulos B."/>
            <person name="Martin F.M."/>
            <person name="Harder C.B."/>
            <person name="Rigling D."/>
            <person name="Ford K.L."/>
            <person name="Foster G.D."/>
            <person name="Pangilinan J."/>
            <person name="Papanicolaou A."/>
            <person name="Barry K."/>
            <person name="LaButti K."/>
            <person name="Viragh M."/>
            <person name="Koriabine M."/>
            <person name="Yan M."/>
            <person name="Riley R."/>
            <person name="Champramary S."/>
            <person name="Plett K.L."/>
            <person name="Tsai I.J."/>
            <person name="Slot J."/>
            <person name="Sipos G."/>
            <person name="Plett J."/>
            <person name="Nagy L.G."/>
            <person name="Grigoriev I.V."/>
        </authorList>
    </citation>
    <scope>NUCLEOTIDE SEQUENCE</scope>
    <source>
        <strain evidence="1">ICMP 16352</strain>
    </source>
</reference>
<keyword evidence="2" id="KW-1185">Reference proteome</keyword>
<accession>A0AA39NXG6</accession>
<evidence type="ECO:0000313" key="2">
    <source>
        <dbReference type="Proteomes" id="UP001175227"/>
    </source>
</evidence>
<proteinExistence type="predicted"/>
<evidence type="ECO:0000313" key="1">
    <source>
        <dbReference type="EMBL" id="KAK0473687.1"/>
    </source>
</evidence>
<dbReference type="Proteomes" id="UP001175227">
    <property type="component" value="Unassembled WGS sequence"/>
</dbReference>
<sequence>MLATERMSFAFALGKGWHWWSMLTLLLHRITMHTNVWLRYAYKLLPLDIYRKNILLEWRGAFLFLLSRRISRVPKR</sequence>
<comment type="caution">
    <text evidence="1">The sequence shown here is derived from an EMBL/GenBank/DDBJ whole genome shotgun (WGS) entry which is preliminary data.</text>
</comment>
<gene>
    <name evidence="1" type="ORF">IW261DRAFT_1502881</name>
</gene>
<name>A0AA39NXG6_9AGAR</name>
<dbReference type="AlphaFoldDB" id="A0AA39NXG6"/>